<comment type="caution">
    <text evidence="2">The sequence shown here is derived from an EMBL/GenBank/DDBJ whole genome shotgun (WGS) entry which is preliminary data.</text>
</comment>
<sequence>MDSDKLSLPNRSAGEKNPIPPPKQLKLDDLSMWKKLPYDNKYPLHKRPEKDVEFVTSDLGKSLYEWYPGKKFELTSDKKTSIPFPTYISLHDPYLRTYFETLPSYKNLVDRGLITPDGKVKVHISEFNRYRMYLHHVWIMHINHIRNNHQIEEQKRLQCLLKAVEKEDSLCKKIVEKKENINADIVMKDLAVELEQIDDVEMQEYEKNPLVQSLFNWHSYQKKLQKVRLRRRLPHNQTMADRSDEELQKSNGDEDIPTKSQG</sequence>
<dbReference type="EMBL" id="BMAV01013205">
    <property type="protein sequence ID" value="GFY60599.1"/>
    <property type="molecule type" value="Genomic_DNA"/>
</dbReference>
<evidence type="ECO:0000313" key="3">
    <source>
        <dbReference type="Proteomes" id="UP000886998"/>
    </source>
</evidence>
<dbReference type="OrthoDB" id="8197715at2759"/>
<name>A0A8X6XXP0_9ARAC</name>
<dbReference type="Proteomes" id="UP000886998">
    <property type="component" value="Unassembled WGS sequence"/>
</dbReference>
<feature type="region of interest" description="Disordered" evidence="1">
    <location>
        <begin position="1"/>
        <end position="24"/>
    </location>
</feature>
<reference evidence="2" key="1">
    <citation type="submission" date="2020-08" db="EMBL/GenBank/DDBJ databases">
        <title>Multicomponent nature underlies the extraordinary mechanical properties of spider dragline silk.</title>
        <authorList>
            <person name="Kono N."/>
            <person name="Nakamura H."/>
            <person name="Mori M."/>
            <person name="Yoshida Y."/>
            <person name="Ohtoshi R."/>
            <person name="Malay A.D."/>
            <person name="Moran D.A.P."/>
            <person name="Tomita M."/>
            <person name="Numata K."/>
            <person name="Arakawa K."/>
        </authorList>
    </citation>
    <scope>NUCLEOTIDE SEQUENCE</scope>
</reference>
<accession>A0A8X6XXP0</accession>
<evidence type="ECO:0000256" key="1">
    <source>
        <dbReference type="SAM" id="MobiDB-lite"/>
    </source>
</evidence>
<proteinExistence type="predicted"/>
<protein>
    <submittedName>
        <fullName evidence="2">Uncharacterized protein</fullName>
    </submittedName>
</protein>
<feature type="region of interest" description="Disordered" evidence="1">
    <location>
        <begin position="231"/>
        <end position="262"/>
    </location>
</feature>
<evidence type="ECO:0000313" key="2">
    <source>
        <dbReference type="EMBL" id="GFY60599.1"/>
    </source>
</evidence>
<organism evidence="2 3">
    <name type="scientific">Trichonephila inaurata madagascariensis</name>
    <dbReference type="NCBI Taxonomy" id="2747483"/>
    <lineage>
        <taxon>Eukaryota</taxon>
        <taxon>Metazoa</taxon>
        <taxon>Ecdysozoa</taxon>
        <taxon>Arthropoda</taxon>
        <taxon>Chelicerata</taxon>
        <taxon>Arachnida</taxon>
        <taxon>Araneae</taxon>
        <taxon>Araneomorphae</taxon>
        <taxon>Entelegynae</taxon>
        <taxon>Araneoidea</taxon>
        <taxon>Nephilidae</taxon>
        <taxon>Trichonephila</taxon>
        <taxon>Trichonephila inaurata</taxon>
    </lineage>
</organism>
<keyword evidence="3" id="KW-1185">Reference proteome</keyword>
<feature type="compositionally biased region" description="Basic and acidic residues" evidence="1">
    <location>
        <begin position="241"/>
        <end position="252"/>
    </location>
</feature>
<gene>
    <name evidence="2" type="ORF">TNIN_231441</name>
</gene>
<dbReference type="AlphaFoldDB" id="A0A8X6XXP0"/>